<proteinExistence type="predicted"/>
<accession>A0A0D4D9Y0</accession>
<dbReference type="EMBL" id="KP064094">
    <property type="protein sequence ID" value="AJT60557.1"/>
    <property type="molecule type" value="Genomic_DNA"/>
</dbReference>
<evidence type="ECO:0000313" key="1">
    <source>
        <dbReference type="EMBL" id="AJT60557.1"/>
    </source>
</evidence>
<protein>
    <submittedName>
        <fullName evidence="1">Uncharacterized protein</fullName>
    </submittedName>
</protein>
<dbReference type="OrthoDB" id="27666at10239"/>
<sequence>MVRILERYKNEATGAIAFKRMLVKQIDGLFRVVKEVDYGNGAGVTTTIVPGIKAYKTLKGAEKALAAWKPERYQMTRVEWLMQEGKI</sequence>
<dbReference type="GeneID" id="26624083"/>
<reference evidence="1 2" key="1">
    <citation type="journal article" date="2015" name="Genome Announc.">
        <title>Complete Genome Sequences of Four Novel Escherichia coli Bacteriophages Belonging to New Phage Groups.</title>
        <authorList>
            <person name="Carstens A.B."/>
            <person name="Kot W."/>
            <person name="Hansen L.H."/>
        </authorList>
    </citation>
    <scope>NUCLEOTIDE SEQUENCE [LARGE SCALE GENOMIC DNA]</scope>
</reference>
<dbReference type="Proteomes" id="UP000207637">
    <property type="component" value="Segment"/>
</dbReference>
<evidence type="ECO:0000313" key="2">
    <source>
        <dbReference type="Proteomes" id="UP000207637"/>
    </source>
</evidence>
<dbReference type="KEGG" id="vg:26624083"/>
<name>A0A0D4D9Y0_9CAUD</name>
<keyword evidence="2" id="KW-1185">Reference proteome</keyword>
<dbReference type="RefSeq" id="YP_009196866.1">
    <property type="nucleotide sequence ID" value="NC_028776.1"/>
</dbReference>
<organism evidence="1 2">
    <name type="scientific">Escherichia phage CAjan</name>
    <dbReference type="NCBI Taxonomy" id="1610828"/>
    <lineage>
        <taxon>Viruses</taxon>
        <taxon>Duplodnaviria</taxon>
        <taxon>Heunggongvirae</taxon>
        <taxon>Uroviricota</taxon>
        <taxon>Caudoviricetes</taxon>
        <taxon>Queuovirinae</taxon>
        <taxon>Seuratvirus</taxon>
        <taxon>Seuratvirus cajan</taxon>
    </lineage>
</organism>